<reference evidence="8" key="1">
    <citation type="submission" date="2021-01" db="EMBL/GenBank/DDBJ databases">
        <authorList>
            <person name="Corre E."/>
            <person name="Pelletier E."/>
            <person name="Niang G."/>
            <person name="Scheremetjew M."/>
            <person name="Finn R."/>
            <person name="Kale V."/>
            <person name="Holt S."/>
            <person name="Cochrane G."/>
            <person name="Meng A."/>
            <person name="Brown T."/>
            <person name="Cohen L."/>
        </authorList>
    </citation>
    <scope>NUCLEOTIDE SEQUENCE</scope>
    <source>
        <strain evidence="8">379</strain>
    </source>
</reference>
<comment type="similarity">
    <text evidence="2">Belongs to the major facilitator superfamily. Folate-biopterin transporter (TC 2.A.71) family.</text>
</comment>
<evidence type="ECO:0008006" key="9">
    <source>
        <dbReference type="Google" id="ProtNLM"/>
    </source>
</evidence>
<keyword evidence="4 7" id="KW-0812">Transmembrane</keyword>
<dbReference type="PANTHER" id="PTHR31585">
    <property type="entry name" value="FOLATE-BIOPTERIN TRANSPORTER 1, CHLOROPLASTIC"/>
    <property type="match status" value="1"/>
</dbReference>
<dbReference type="PANTHER" id="PTHR31585:SF0">
    <property type="entry name" value="FOLATE-BIOPTERIN TRANSPORTER 1, CHLOROPLASTIC"/>
    <property type="match status" value="1"/>
</dbReference>
<evidence type="ECO:0000256" key="5">
    <source>
        <dbReference type="ARBA" id="ARBA00022989"/>
    </source>
</evidence>
<keyword evidence="6 7" id="KW-0472">Membrane</keyword>
<evidence type="ECO:0000256" key="4">
    <source>
        <dbReference type="ARBA" id="ARBA00022692"/>
    </source>
</evidence>
<accession>A0A6U8P3M0</accession>
<name>A0A6U8P3M0_EMIHU</name>
<evidence type="ECO:0000256" key="6">
    <source>
        <dbReference type="ARBA" id="ARBA00023136"/>
    </source>
</evidence>
<comment type="subcellular location">
    <subcellularLocation>
        <location evidence="1">Membrane</location>
        <topology evidence="1">Multi-pass membrane protein</topology>
    </subcellularLocation>
</comment>
<evidence type="ECO:0000256" key="1">
    <source>
        <dbReference type="ARBA" id="ARBA00004141"/>
    </source>
</evidence>
<dbReference type="EMBL" id="HBIR01053846">
    <property type="protein sequence ID" value="CAE0590294.1"/>
    <property type="molecule type" value="Transcribed_RNA"/>
</dbReference>
<sequence>MWRCGSPAQAMLFFLTDELGFTQGFLALQGVLAYCGLLLGSVLYSRYVRGVSFLRLFGACQLAAFALSLLDVLLVSRLNLRLGIPDRLFVLGSDALSTVLSRLTMQPFLVLAARLCPPGCEASLYATFMSTYNFGHTLAGASGAALLAPFGVEKGAYAGLVPLLLVRSATLLLPLLLLKPLLGGATDRLKTD</sequence>
<evidence type="ECO:0000256" key="3">
    <source>
        <dbReference type="ARBA" id="ARBA00022448"/>
    </source>
</evidence>
<keyword evidence="5 7" id="KW-1133">Transmembrane helix</keyword>
<feature type="transmembrane region" description="Helical" evidence="7">
    <location>
        <begin position="56"/>
        <end position="75"/>
    </location>
</feature>
<gene>
    <name evidence="8" type="ORF">EHUX00137_LOCUS41972</name>
</gene>
<dbReference type="InterPro" id="IPR039309">
    <property type="entry name" value="BT1"/>
</dbReference>
<dbReference type="GO" id="GO:0016020">
    <property type="term" value="C:membrane"/>
    <property type="evidence" value="ECO:0007669"/>
    <property type="project" value="UniProtKB-SubCell"/>
</dbReference>
<protein>
    <recommendedName>
        <fullName evidence="9">Folate/biopterin transporter</fullName>
    </recommendedName>
</protein>
<dbReference type="Pfam" id="PF03092">
    <property type="entry name" value="BT1"/>
    <property type="match status" value="1"/>
</dbReference>
<proteinExistence type="inferred from homology"/>
<feature type="transmembrane region" description="Helical" evidence="7">
    <location>
        <begin position="156"/>
        <end position="178"/>
    </location>
</feature>
<dbReference type="SUPFAM" id="SSF103473">
    <property type="entry name" value="MFS general substrate transporter"/>
    <property type="match status" value="1"/>
</dbReference>
<keyword evidence="3" id="KW-0813">Transport</keyword>
<feature type="transmembrane region" description="Helical" evidence="7">
    <location>
        <begin position="20"/>
        <end position="44"/>
    </location>
</feature>
<evidence type="ECO:0000256" key="2">
    <source>
        <dbReference type="ARBA" id="ARBA00007015"/>
    </source>
</evidence>
<evidence type="ECO:0000256" key="7">
    <source>
        <dbReference type="SAM" id="Phobius"/>
    </source>
</evidence>
<evidence type="ECO:0000313" key="8">
    <source>
        <dbReference type="EMBL" id="CAE0590294.1"/>
    </source>
</evidence>
<dbReference type="AlphaFoldDB" id="A0A6U8P3M0"/>
<organism evidence="8">
    <name type="scientific">Emiliania huxleyi</name>
    <name type="common">Coccolithophore</name>
    <name type="synonym">Pontosphaera huxleyi</name>
    <dbReference type="NCBI Taxonomy" id="2903"/>
    <lineage>
        <taxon>Eukaryota</taxon>
        <taxon>Haptista</taxon>
        <taxon>Haptophyta</taxon>
        <taxon>Prymnesiophyceae</taxon>
        <taxon>Isochrysidales</taxon>
        <taxon>Noelaerhabdaceae</taxon>
        <taxon>Emiliania</taxon>
    </lineage>
</organism>
<dbReference type="InterPro" id="IPR036259">
    <property type="entry name" value="MFS_trans_sf"/>
</dbReference>